<evidence type="ECO:0000313" key="5">
    <source>
        <dbReference type="EMBL" id="KAK0394269.1"/>
    </source>
</evidence>
<dbReference type="CDD" id="cd17917">
    <property type="entry name" value="DEXHc_RHA-like"/>
    <property type="match status" value="1"/>
</dbReference>
<feature type="compositionally biased region" description="Polar residues" evidence="2">
    <location>
        <begin position="592"/>
        <end position="620"/>
    </location>
</feature>
<evidence type="ECO:0000313" key="6">
    <source>
        <dbReference type="Proteomes" id="UP001175271"/>
    </source>
</evidence>
<dbReference type="GO" id="GO:0008061">
    <property type="term" value="F:chitin binding"/>
    <property type="evidence" value="ECO:0007669"/>
    <property type="project" value="InterPro"/>
</dbReference>
<feature type="domain" description="Helicase ATP-binding" evidence="4">
    <location>
        <begin position="41"/>
        <end position="201"/>
    </location>
</feature>
<dbReference type="Gene3D" id="3.40.50.300">
    <property type="entry name" value="P-loop containing nucleotide triphosphate hydrolases"/>
    <property type="match status" value="1"/>
</dbReference>
<accession>A0AA39GXD0</accession>
<evidence type="ECO:0000256" key="1">
    <source>
        <dbReference type="ARBA" id="ARBA00022801"/>
    </source>
</evidence>
<dbReference type="PROSITE" id="PS00690">
    <property type="entry name" value="DEAH_ATP_HELICASE"/>
    <property type="match status" value="1"/>
</dbReference>
<feature type="compositionally biased region" description="Low complexity" evidence="2">
    <location>
        <begin position="559"/>
        <end position="572"/>
    </location>
</feature>
<evidence type="ECO:0008006" key="7">
    <source>
        <dbReference type="Google" id="ProtNLM"/>
    </source>
</evidence>
<dbReference type="GO" id="GO:0005576">
    <property type="term" value="C:extracellular region"/>
    <property type="evidence" value="ECO:0007669"/>
    <property type="project" value="InterPro"/>
</dbReference>
<gene>
    <name evidence="5" type="ORF">QR680_000663</name>
</gene>
<dbReference type="InterPro" id="IPR011545">
    <property type="entry name" value="DEAD/DEAH_box_helicase_dom"/>
</dbReference>
<dbReference type="InterPro" id="IPR002557">
    <property type="entry name" value="Chitin-bd_dom"/>
</dbReference>
<dbReference type="Pfam" id="PF00270">
    <property type="entry name" value="DEAD"/>
    <property type="match status" value="1"/>
</dbReference>
<sequence length="782" mass="86277">MVTRITENGPRSDPNLRRFAAKEPEDDRCVGEIFNRKSEIINAVKENKVTILTGPTGCGKTTMVSQFLADSALCDTKPMVITEPRRMAVTGLVNKLIHDRDLEVGVHIGCVMRGGSSESDENVVDGSLLRKLINSPTTLSEYSIIVVDEAHERSLEIDHILGLMKQHLAEYSKLRLVIISATLDSQKFATYFSQYSVNHIALGEFRSFTITESYAEQDRFVTPGTLRLVNKLDAALCEEVQKTVCELHERYRDEGGHFLVFVHGKEIALTIATNLRKCEQLKGVSVTSVFRGSRHQNSVKLSEIRMNLKLLVLVACLRLSFAQNSPGLPNNSTSEPAKDSEVHQEENRSVKSTPLPDGKLHAAPLQNRYYIPSAITRQHRNSVEPKPFTCAGKPDGDHGDDGCHRNYFKCENQKAVKMHCSNGLYYDPEQRLCQMKEFITHCDGEQPETERPEKRSTRVLPKFDCLSKDDGDYSVGCSDLYFSCSSGIRYVRLCPENTGLKFCRETNRCDYDSNVPECGGRIPDLNPSNASSTSTITSAGEAVESSASQASAVSFGVAPRPAAASGSSSTAAELKPQAPIRSAERPIPVAASHQSSSVRSAPVRSQSGSQPLAQTSNLPSSARLPGPSAQRPSLAITAPSHGPQRPVLVGKGSADAKFLVRPIPTSTCIGKKESIYSDGPCNRVHYACIYNGLELAKKFCLFFNNCTTKHLFTENFVSQLTACDESMKCTISQNFSMDFVFAIRNPKRCSVYVIVFSHVLIALSIKRGRADRLRDFLRHSEY</sequence>
<dbReference type="SUPFAM" id="SSF57625">
    <property type="entry name" value="Invertebrate chitin-binding proteins"/>
    <property type="match status" value="2"/>
</dbReference>
<dbReference type="SMART" id="SM00494">
    <property type="entry name" value="ChtBD2"/>
    <property type="match status" value="2"/>
</dbReference>
<dbReference type="Proteomes" id="UP001175271">
    <property type="component" value="Unassembled WGS sequence"/>
</dbReference>
<proteinExistence type="predicted"/>
<dbReference type="GO" id="GO:0005524">
    <property type="term" value="F:ATP binding"/>
    <property type="evidence" value="ECO:0007669"/>
    <property type="project" value="InterPro"/>
</dbReference>
<keyword evidence="1" id="KW-0378">Hydrolase</keyword>
<name>A0AA39GXD0_9BILA</name>
<dbReference type="AlphaFoldDB" id="A0AA39GXD0"/>
<dbReference type="Gene3D" id="2.170.140.10">
    <property type="entry name" value="Chitin binding domain"/>
    <property type="match status" value="1"/>
</dbReference>
<evidence type="ECO:0000259" key="3">
    <source>
        <dbReference type="PROSITE" id="PS50940"/>
    </source>
</evidence>
<organism evidence="5 6">
    <name type="scientific">Steinernema hermaphroditum</name>
    <dbReference type="NCBI Taxonomy" id="289476"/>
    <lineage>
        <taxon>Eukaryota</taxon>
        <taxon>Metazoa</taxon>
        <taxon>Ecdysozoa</taxon>
        <taxon>Nematoda</taxon>
        <taxon>Chromadorea</taxon>
        <taxon>Rhabditida</taxon>
        <taxon>Tylenchina</taxon>
        <taxon>Panagrolaimomorpha</taxon>
        <taxon>Strongyloidoidea</taxon>
        <taxon>Steinernematidae</taxon>
        <taxon>Steinernema</taxon>
    </lineage>
</organism>
<dbReference type="Pfam" id="PF01607">
    <property type="entry name" value="CBM_14"/>
    <property type="match status" value="2"/>
</dbReference>
<dbReference type="GO" id="GO:0016787">
    <property type="term" value="F:hydrolase activity"/>
    <property type="evidence" value="ECO:0007669"/>
    <property type="project" value="UniProtKB-KW"/>
</dbReference>
<dbReference type="PANTHER" id="PTHR18934:SF267">
    <property type="entry name" value="ATP-DEPENDENT RNA HELICASE YLR419W-RELATED"/>
    <property type="match status" value="1"/>
</dbReference>
<feature type="compositionally biased region" description="Basic and acidic residues" evidence="2">
    <location>
        <begin position="336"/>
        <end position="349"/>
    </location>
</feature>
<dbReference type="SMART" id="SM00487">
    <property type="entry name" value="DEXDc"/>
    <property type="match status" value="1"/>
</dbReference>
<dbReference type="PANTHER" id="PTHR18934">
    <property type="entry name" value="ATP-DEPENDENT RNA HELICASE"/>
    <property type="match status" value="1"/>
</dbReference>
<comment type="caution">
    <text evidence="5">The sequence shown here is derived from an EMBL/GenBank/DDBJ whole genome shotgun (WGS) entry which is preliminary data.</text>
</comment>
<dbReference type="EMBL" id="JAUCMV010000005">
    <property type="protein sequence ID" value="KAK0394269.1"/>
    <property type="molecule type" value="Genomic_DNA"/>
</dbReference>
<dbReference type="InterPro" id="IPR002464">
    <property type="entry name" value="DNA/RNA_helicase_DEAH_CS"/>
</dbReference>
<keyword evidence="6" id="KW-1185">Reference proteome</keyword>
<feature type="region of interest" description="Disordered" evidence="2">
    <location>
        <begin position="327"/>
        <end position="360"/>
    </location>
</feature>
<dbReference type="GO" id="GO:0004386">
    <property type="term" value="F:helicase activity"/>
    <property type="evidence" value="ECO:0007669"/>
    <property type="project" value="TreeGrafter"/>
</dbReference>
<dbReference type="GO" id="GO:0003723">
    <property type="term" value="F:RNA binding"/>
    <property type="evidence" value="ECO:0007669"/>
    <property type="project" value="TreeGrafter"/>
</dbReference>
<feature type="compositionally biased region" description="Low complexity" evidence="2">
    <location>
        <begin position="531"/>
        <end position="542"/>
    </location>
</feature>
<reference evidence="5" key="1">
    <citation type="submission" date="2023-06" db="EMBL/GenBank/DDBJ databases">
        <title>Genomic analysis of the entomopathogenic nematode Steinernema hermaphroditum.</title>
        <authorList>
            <person name="Schwarz E.M."/>
            <person name="Heppert J.K."/>
            <person name="Baniya A."/>
            <person name="Schwartz H.T."/>
            <person name="Tan C.-H."/>
            <person name="Antoshechkin I."/>
            <person name="Sternberg P.W."/>
            <person name="Goodrich-Blair H."/>
            <person name="Dillman A.R."/>
        </authorList>
    </citation>
    <scope>NUCLEOTIDE SEQUENCE</scope>
    <source>
        <strain evidence="5">PS9179</strain>
        <tissue evidence="5">Whole animal</tissue>
    </source>
</reference>
<feature type="region of interest" description="Disordered" evidence="2">
    <location>
        <begin position="559"/>
        <end position="647"/>
    </location>
</feature>
<protein>
    <recommendedName>
        <fullName evidence="7">Chitin-binding type-2 domain-containing protein</fullName>
    </recommendedName>
</protein>
<dbReference type="SUPFAM" id="SSF52540">
    <property type="entry name" value="P-loop containing nucleoside triphosphate hydrolases"/>
    <property type="match status" value="1"/>
</dbReference>
<feature type="domain" description="Chitin-binding type-2" evidence="3">
    <location>
        <begin position="462"/>
        <end position="520"/>
    </location>
</feature>
<evidence type="ECO:0000256" key="2">
    <source>
        <dbReference type="SAM" id="MobiDB-lite"/>
    </source>
</evidence>
<dbReference type="PROSITE" id="PS50940">
    <property type="entry name" value="CHIT_BIND_II"/>
    <property type="match status" value="2"/>
</dbReference>
<dbReference type="Gene3D" id="3.20.20.80">
    <property type="entry name" value="Glycosidases"/>
    <property type="match status" value="1"/>
</dbReference>
<dbReference type="InterPro" id="IPR014001">
    <property type="entry name" value="Helicase_ATP-bd"/>
</dbReference>
<dbReference type="PROSITE" id="PS51192">
    <property type="entry name" value="HELICASE_ATP_BIND_1"/>
    <property type="match status" value="1"/>
</dbReference>
<dbReference type="InterPro" id="IPR036508">
    <property type="entry name" value="Chitin-bd_dom_sf"/>
</dbReference>
<evidence type="ECO:0000259" key="4">
    <source>
        <dbReference type="PROSITE" id="PS51192"/>
    </source>
</evidence>
<dbReference type="InterPro" id="IPR027417">
    <property type="entry name" value="P-loop_NTPase"/>
</dbReference>
<feature type="domain" description="Chitin-binding type-2" evidence="3">
    <location>
        <begin position="387"/>
        <end position="444"/>
    </location>
</feature>
<feature type="region of interest" description="Disordered" evidence="2">
    <location>
        <begin position="520"/>
        <end position="542"/>
    </location>
</feature>